<dbReference type="EMBL" id="CAJEWN010001146">
    <property type="protein sequence ID" value="CAD2194788.1"/>
    <property type="molecule type" value="Genomic_DNA"/>
</dbReference>
<dbReference type="GO" id="GO:0008270">
    <property type="term" value="F:zinc ion binding"/>
    <property type="evidence" value="ECO:0007669"/>
    <property type="project" value="UniProtKB-KW"/>
</dbReference>
<accession>A0A6V7X639</accession>
<protein>
    <recommendedName>
        <fullName evidence="6">RING-type domain-containing protein</fullName>
    </recommendedName>
</protein>
<feature type="region of interest" description="Disordered" evidence="4">
    <location>
        <begin position="779"/>
        <end position="798"/>
    </location>
</feature>
<dbReference type="Gene3D" id="3.30.40.10">
    <property type="entry name" value="Zinc/RING finger domain, C3HC4 (zinc finger)"/>
    <property type="match status" value="1"/>
</dbReference>
<feature type="compositionally biased region" description="Basic and acidic residues" evidence="4">
    <location>
        <begin position="1259"/>
        <end position="1275"/>
    </location>
</feature>
<feature type="region of interest" description="Disordered" evidence="4">
    <location>
        <begin position="932"/>
        <end position="1174"/>
    </location>
</feature>
<dbReference type="InterPro" id="IPR001841">
    <property type="entry name" value="Znf_RING"/>
</dbReference>
<evidence type="ECO:0000256" key="3">
    <source>
        <dbReference type="PROSITE-ProRule" id="PRU00175"/>
    </source>
</evidence>
<evidence type="ECO:0000313" key="8">
    <source>
        <dbReference type="Proteomes" id="UP000580250"/>
    </source>
</evidence>
<name>A0A6V7X639_MELEN</name>
<keyword evidence="2" id="KW-0862">Zinc</keyword>
<gene>
    <name evidence="7" type="ORF">MENT_LOCUS47834</name>
</gene>
<feature type="region of interest" description="Disordered" evidence="4">
    <location>
        <begin position="1337"/>
        <end position="1360"/>
    </location>
</feature>
<evidence type="ECO:0000256" key="2">
    <source>
        <dbReference type="ARBA" id="ARBA00022833"/>
    </source>
</evidence>
<dbReference type="SUPFAM" id="SSF57850">
    <property type="entry name" value="RING/U-box"/>
    <property type="match status" value="1"/>
</dbReference>
<keyword evidence="1 3" id="KW-0863">Zinc-finger</keyword>
<feature type="compositionally biased region" description="Low complexity" evidence="4">
    <location>
        <begin position="1213"/>
        <end position="1248"/>
    </location>
</feature>
<feature type="signal peptide" evidence="5">
    <location>
        <begin position="1"/>
        <end position="19"/>
    </location>
</feature>
<dbReference type="InterPro" id="IPR013083">
    <property type="entry name" value="Znf_RING/FYVE/PHD"/>
</dbReference>
<feature type="compositionally biased region" description="Basic and acidic residues" evidence="4">
    <location>
        <begin position="949"/>
        <end position="969"/>
    </location>
</feature>
<organism evidence="7 8">
    <name type="scientific">Meloidogyne enterolobii</name>
    <name type="common">Root-knot nematode worm</name>
    <name type="synonym">Meloidogyne mayaguensis</name>
    <dbReference type="NCBI Taxonomy" id="390850"/>
    <lineage>
        <taxon>Eukaryota</taxon>
        <taxon>Metazoa</taxon>
        <taxon>Ecdysozoa</taxon>
        <taxon>Nematoda</taxon>
        <taxon>Chromadorea</taxon>
        <taxon>Rhabditida</taxon>
        <taxon>Tylenchina</taxon>
        <taxon>Tylenchomorpha</taxon>
        <taxon>Tylenchoidea</taxon>
        <taxon>Meloidogynidae</taxon>
        <taxon>Meloidogyninae</taxon>
        <taxon>Meloidogyne</taxon>
    </lineage>
</organism>
<keyword evidence="5" id="KW-0732">Signal</keyword>
<dbReference type="Proteomes" id="UP000580250">
    <property type="component" value="Unassembled WGS sequence"/>
</dbReference>
<feature type="compositionally biased region" description="Polar residues" evidence="4">
    <location>
        <begin position="782"/>
        <end position="792"/>
    </location>
</feature>
<comment type="caution">
    <text evidence="7">The sequence shown here is derived from an EMBL/GenBank/DDBJ whole genome shotgun (WGS) entry which is preliminary data.</text>
</comment>
<reference evidence="7 8" key="1">
    <citation type="submission" date="2020-08" db="EMBL/GenBank/DDBJ databases">
        <authorList>
            <person name="Koutsovoulos G."/>
            <person name="Danchin GJ E."/>
        </authorList>
    </citation>
    <scope>NUCLEOTIDE SEQUENCE [LARGE SCALE GENOMIC DNA]</scope>
</reference>
<feature type="region of interest" description="Disordered" evidence="4">
    <location>
        <begin position="845"/>
        <end position="864"/>
    </location>
</feature>
<feature type="domain" description="RING-type" evidence="6">
    <location>
        <begin position="269"/>
        <end position="326"/>
    </location>
</feature>
<feature type="compositionally biased region" description="Low complexity" evidence="4">
    <location>
        <begin position="1031"/>
        <end position="1045"/>
    </location>
</feature>
<feature type="compositionally biased region" description="Polar residues" evidence="4">
    <location>
        <begin position="1080"/>
        <end position="1132"/>
    </location>
</feature>
<evidence type="ECO:0000256" key="5">
    <source>
        <dbReference type="SAM" id="SignalP"/>
    </source>
</evidence>
<dbReference type="PROSITE" id="PS50089">
    <property type="entry name" value="ZF_RING_2"/>
    <property type="match status" value="1"/>
</dbReference>
<feature type="compositionally biased region" description="Acidic residues" evidence="4">
    <location>
        <begin position="938"/>
        <end position="948"/>
    </location>
</feature>
<feature type="compositionally biased region" description="Polar residues" evidence="4">
    <location>
        <begin position="846"/>
        <end position="856"/>
    </location>
</feature>
<dbReference type="CDD" id="cd16448">
    <property type="entry name" value="RING-H2"/>
    <property type="match status" value="1"/>
</dbReference>
<evidence type="ECO:0000256" key="1">
    <source>
        <dbReference type="ARBA" id="ARBA00022771"/>
    </source>
</evidence>
<evidence type="ECO:0000256" key="4">
    <source>
        <dbReference type="SAM" id="MobiDB-lite"/>
    </source>
</evidence>
<evidence type="ECO:0000313" key="7">
    <source>
        <dbReference type="EMBL" id="CAD2194788.1"/>
    </source>
</evidence>
<feature type="chain" id="PRO_5028480509" description="RING-type domain-containing protein" evidence="5">
    <location>
        <begin position="20"/>
        <end position="1391"/>
    </location>
</feature>
<proteinExistence type="predicted"/>
<feature type="compositionally biased region" description="Low complexity" evidence="4">
    <location>
        <begin position="1152"/>
        <end position="1171"/>
    </location>
</feature>
<keyword evidence="1 3" id="KW-0479">Metal-binding</keyword>
<sequence>MYLFKIFISTILLAKLCNCAFQLFNTERQYEFHGLVTPNLNKMGKPIIWYIQMICREGCNSHSKYYSTITPDTVIDAGKFSFNLMAAMKKQGGFEEIRLLAVNISSLDEISNKYRSYTWEYLNPEFTKFHHFQFGHFESNSETGFYLEFKFNEGNKLPLTTLNKNSRVSFNSRVSYVNYNARIKAKQNGWFKSTKIFGFKEKLTNAEIEGRKSFRIYIGGDNARININKASFWPFSSSKELMNLEPIDKYLRENSLPSMELIIEQFPFCGICGENKEASVFKLKGCEDYFHKKCILELLGAQTTLDIEWSHQFGSYISGHKCPVCNSRILINMKKNDALYDTIAAEIRRRQYRHELKMPILQNGENPVYTYKFDPTITRQKEYNKIDCYNLQGGQFTRTKIYFLPLVPRSQRQYEFHLRISPNIRTVGPKLLPIVWIVQLDCLIGCNKYLDTQILQTQNSLENAGKVVFYLLASPVVNGEGYEAITNLKIKITSLDKLAGKYRTYTWENVVPEFGKEHHFQFGHYEPNSELGLYLQFKFDLNYFSPLILNKNEVGARPLKYKAKLIATGWFCNKYSSKIFGNIIELPDSSLEGETFQIPLGGTNGIVPLKRRSSWPFSLLNCIKEEKVNIIRYLQNNTFPSMELIIEQMPVCGICGEKNYGEVVKLSTCDIISTFIVSIIRNVKKSGTKQINKNEISEVVDIYISSEHRCSLCLRGFAIDKKTQLVNFDNQKIQYRQFRHYLKMPILQNGKNPTYTYKIGLDNKQRNYNIMSILNFGDSDSESPPTVQNTEIAPSKGKKPIEADIEEINIRKTEPFGEGSSKRAEVYNDEEMSLYQQFLRGRVENEGTSSKNTSGELGSIKSPISPGTFERVFKGEGNEAFTTENEIEEPVEKKSKLPRWISRFFTKQEKQEELSEEDKTKSELMENFLSNIPLETIQSEDELSENEVVELKSDEQMDDFIREQTDRLKQTNRLLTIPEITEDELSSSPLIRKRNKNIEKEQSSESGNKSFKSASGGQPSNNYIPPDRKSTTNSSSASLNSGNSTPPRYALSKEGSSVQNNGLRLRHQSSAKRSPLGGITSPNNQILQRSSSSKSVNNFPPSGTSQLSEQTLTNSSSGKESTDTFVSTQTHFSSERGGNVSPSPSPLPSDLPSPHHSAAPSPHSSVSSSPLHHGKAITSYAQNCSISPLLIRKPAELQQSTAFTQIYTLPSPAKASRSKQSNSSNSSQRIQSKETLSSTSSSSQKTHSNIYFNTTDNFEETKSSDSSSDSDKSVVIEDNEINNNTKQITTLSTPFYTPLNTPLNDPSNIALNPLNAREIEEIGEEEINYENENIENSTGEETPLIGGNFNYENKGDKKKKQRGYSATELNLDLKYNLQKLKDKFTRKLSKK</sequence>
<evidence type="ECO:0000259" key="6">
    <source>
        <dbReference type="PROSITE" id="PS50089"/>
    </source>
</evidence>
<feature type="compositionally biased region" description="Polar residues" evidence="4">
    <location>
        <begin position="1004"/>
        <end position="1023"/>
    </location>
</feature>
<feature type="region of interest" description="Disordered" evidence="4">
    <location>
        <begin position="1211"/>
        <end position="1278"/>
    </location>
</feature>